<dbReference type="Proteomes" id="UP000052008">
    <property type="component" value="Unassembled WGS sequence"/>
</dbReference>
<evidence type="ECO:0000259" key="1">
    <source>
        <dbReference type="Pfam" id="PF14332"/>
    </source>
</evidence>
<accession>A0A0S7WWQ3</accession>
<dbReference type="STRING" id="1703770.AMJ39_00445"/>
<dbReference type="InterPro" id="IPR025497">
    <property type="entry name" value="PatA-like_N"/>
</dbReference>
<sequence length="307" mass="33730">MSLAADLDTFDMGEIFFLIAHFKKTGRLTFSLPAGGGEIYFKEGEAVSASFQGLQGTEALYRLFLESKGTVQFTPGIAAPERNVEEDSDRIVEELDRRRVELREVTRTLPPFETVLVRASEPPTGTVVAVRRTDWHVLGLIDGKRTIESVIANSRMGILEACKTVSWLLTHGLILDPGVTARALREEVAVVNIILDEFGVQELGTETWENVVAREFDRQLGGRQISRVISFENGRLRVAEGEGWTASEQEVRSLFGSLREALEKEAIAELGPVLARRKLDKVRARAASIAQADLAAVSGGEHEGGRA</sequence>
<comment type="caution">
    <text evidence="2">The sequence shown here is derived from an EMBL/GenBank/DDBJ whole genome shotgun (WGS) entry which is preliminary data.</text>
</comment>
<evidence type="ECO:0000313" key="3">
    <source>
        <dbReference type="Proteomes" id="UP000052008"/>
    </source>
</evidence>
<dbReference type="EMBL" id="LIZS01000002">
    <property type="protein sequence ID" value="KPJ54431.1"/>
    <property type="molecule type" value="Genomic_DNA"/>
</dbReference>
<organism evidence="2 3">
    <name type="scientific">candidate division TA06 bacterium DG_24</name>
    <dbReference type="NCBI Taxonomy" id="1703770"/>
    <lineage>
        <taxon>Bacteria</taxon>
        <taxon>Bacteria division TA06</taxon>
    </lineage>
</organism>
<dbReference type="AlphaFoldDB" id="A0A0S7WWQ3"/>
<reference evidence="2 3" key="1">
    <citation type="journal article" date="2015" name="Microbiome">
        <title>Genomic resolution of linkages in carbon, nitrogen, and sulfur cycling among widespread estuary sediment bacteria.</title>
        <authorList>
            <person name="Baker B.J."/>
            <person name="Lazar C.S."/>
            <person name="Teske A.P."/>
            <person name="Dick G.J."/>
        </authorList>
    </citation>
    <scope>NUCLEOTIDE SEQUENCE [LARGE SCALE GENOMIC DNA]</scope>
    <source>
        <strain evidence="2">DG_24</strain>
    </source>
</reference>
<proteinExistence type="predicted"/>
<gene>
    <name evidence="2" type="ORF">AMJ39_00445</name>
</gene>
<feature type="domain" description="PatA-like N-terminal" evidence="1">
    <location>
        <begin position="6"/>
        <end position="99"/>
    </location>
</feature>
<dbReference type="PANTHER" id="PTHR36304">
    <property type="entry name" value="DOMAIN GTPASE-ACTIVATING PROTEIN, PUTATIVE-RELATED-RELATED"/>
    <property type="match status" value="1"/>
</dbReference>
<dbReference type="Pfam" id="PF14332">
    <property type="entry name" value="DUF4388"/>
    <property type="match status" value="1"/>
</dbReference>
<name>A0A0S7WWQ3_UNCT6</name>
<evidence type="ECO:0000313" key="2">
    <source>
        <dbReference type="EMBL" id="KPJ54431.1"/>
    </source>
</evidence>
<protein>
    <recommendedName>
        <fullName evidence="1">PatA-like N-terminal domain-containing protein</fullName>
    </recommendedName>
</protein>
<dbReference type="PANTHER" id="PTHR36304:SF4">
    <property type="entry name" value="DUF4388 DOMAIN-CONTAINING PROTEIN"/>
    <property type="match status" value="1"/>
</dbReference>